<evidence type="ECO:0000256" key="1">
    <source>
        <dbReference type="SAM" id="Phobius"/>
    </source>
</evidence>
<reference evidence="2 3" key="1">
    <citation type="journal article" date="2012" name="J. Bacteriol.">
        <title>Draft Genome Sequence of the Soil Bacterium Burkholderia terrae Strain BS001, Which Interacts with Fungal Surface Structures.</title>
        <authorList>
            <person name="Nazir R."/>
            <person name="Hansen M.A."/>
            <person name="Sorensen S."/>
            <person name="van Elsas J.D."/>
        </authorList>
    </citation>
    <scope>NUCLEOTIDE SEQUENCE [LARGE SCALE GENOMIC DNA]</scope>
    <source>
        <strain evidence="2 3">BS001</strain>
    </source>
</reference>
<name>A0ABN0FP05_9BURK</name>
<keyword evidence="3" id="KW-1185">Reference proteome</keyword>
<organism evidence="2 3">
    <name type="scientific">Paraburkholderia hospita</name>
    <dbReference type="NCBI Taxonomy" id="169430"/>
    <lineage>
        <taxon>Bacteria</taxon>
        <taxon>Pseudomonadati</taxon>
        <taxon>Pseudomonadota</taxon>
        <taxon>Betaproteobacteria</taxon>
        <taxon>Burkholderiales</taxon>
        <taxon>Burkholderiaceae</taxon>
        <taxon>Paraburkholderia</taxon>
    </lineage>
</organism>
<proteinExistence type="predicted"/>
<sequence length="225" mass="24608">MSIVVGLISAVLTLRNSDAFPSGSVLTSLLFFFFLLGGPGFITFFLLGKWLPQPTIGHYVDSRAPADDDFHVCVPGASTVREIDNEPSWPVPANYVAPTTTKELVTLGDVFPEAEVQAFGSVVRKVEGRGISFLQCHGFTGSSEADLSALFTTVMGNIPPRYHNTLQDWQDEVERDTYHRFGKEVQLATDPLDIAALLSIFPGREDEEVEDYLSRLNSVLAPLAG</sequence>
<protein>
    <submittedName>
        <fullName evidence="2">Uncharacterized protein</fullName>
    </submittedName>
</protein>
<dbReference type="Proteomes" id="UP000004980">
    <property type="component" value="Unassembled WGS sequence"/>
</dbReference>
<keyword evidence="1" id="KW-0812">Transmembrane</keyword>
<dbReference type="EMBL" id="AKAU01000079">
    <property type="protein sequence ID" value="EIN00436.1"/>
    <property type="molecule type" value="Genomic_DNA"/>
</dbReference>
<feature type="transmembrane region" description="Helical" evidence="1">
    <location>
        <begin position="29"/>
        <end position="47"/>
    </location>
</feature>
<dbReference type="RefSeq" id="WP_007582268.1">
    <property type="nucleotide sequence ID" value="NZ_AKAU01000079.1"/>
</dbReference>
<accession>A0ABN0FP05</accession>
<comment type="caution">
    <text evidence="2">The sequence shown here is derived from an EMBL/GenBank/DDBJ whole genome shotgun (WGS) entry which is preliminary data.</text>
</comment>
<evidence type="ECO:0000313" key="3">
    <source>
        <dbReference type="Proteomes" id="UP000004980"/>
    </source>
</evidence>
<evidence type="ECO:0000313" key="2">
    <source>
        <dbReference type="EMBL" id="EIN00436.1"/>
    </source>
</evidence>
<gene>
    <name evidence="2" type="ORF">WQE_15436</name>
</gene>
<keyword evidence="1" id="KW-1133">Transmembrane helix</keyword>
<keyword evidence="1" id="KW-0472">Membrane</keyword>